<dbReference type="AlphaFoldDB" id="A0A835Z4L0"/>
<accession>A0A835Z4L0</accession>
<reference evidence="1" key="1">
    <citation type="submission" date="2021-02" db="EMBL/GenBank/DDBJ databases">
        <title>First Annotated Genome of the Yellow-green Alga Tribonema minus.</title>
        <authorList>
            <person name="Mahan K.M."/>
        </authorList>
    </citation>
    <scope>NUCLEOTIDE SEQUENCE</scope>
    <source>
        <strain evidence="1">UTEX B ZZ1240</strain>
    </source>
</reference>
<organism evidence="1 2">
    <name type="scientific">Tribonema minus</name>
    <dbReference type="NCBI Taxonomy" id="303371"/>
    <lineage>
        <taxon>Eukaryota</taxon>
        <taxon>Sar</taxon>
        <taxon>Stramenopiles</taxon>
        <taxon>Ochrophyta</taxon>
        <taxon>PX clade</taxon>
        <taxon>Xanthophyceae</taxon>
        <taxon>Tribonematales</taxon>
        <taxon>Tribonemataceae</taxon>
        <taxon>Tribonema</taxon>
    </lineage>
</organism>
<gene>
    <name evidence="1" type="ORF">JKP88DRAFT_245840</name>
</gene>
<comment type="caution">
    <text evidence="1">The sequence shown here is derived from an EMBL/GenBank/DDBJ whole genome shotgun (WGS) entry which is preliminary data.</text>
</comment>
<keyword evidence="2" id="KW-1185">Reference proteome</keyword>
<dbReference type="EMBL" id="JAFCMP010000268">
    <property type="protein sequence ID" value="KAG5182163.1"/>
    <property type="molecule type" value="Genomic_DNA"/>
</dbReference>
<evidence type="ECO:0000313" key="1">
    <source>
        <dbReference type="EMBL" id="KAG5182163.1"/>
    </source>
</evidence>
<protein>
    <submittedName>
        <fullName evidence="1">Uncharacterized protein</fullName>
    </submittedName>
</protein>
<name>A0A835Z4L0_9STRA</name>
<sequence>MQLRPCGHVLPAAAACAATVCHTRETDRIDEVTSAPVLTHATGSDCCSSKLLQCFAVAARNLIDPQALMRPLLQRRVCRHRFAASLEPLQRSSNASGSSTKQQCIRPVFWRHAGDCRPSSL</sequence>
<proteinExistence type="predicted"/>
<dbReference type="Proteomes" id="UP000664859">
    <property type="component" value="Unassembled WGS sequence"/>
</dbReference>
<dbReference type="PROSITE" id="PS51257">
    <property type="entry name" value="PROKAR_LIPOPROTEIN"/>
    <property type="match status" value="1"/>
</dbReference>
<evidence type="ECO:0000313" key="2">
    <source>
        <dbReference type="Proteomes" id="UP000664859"/>
    </source>
</evidence>